<dbReference type="OrthoDB" id="8592519at2"/>
<protein>
    <submittedName>
        <fullName evidence="3">DUF1311 domain-containing protein</fullName>
    </submittedName>
</protein>
<sequence>PAPAPAPAPTQTPLKSVDAQKVEAGAPEVRSSALSNGQFSPSFDCNKASNGAERLICSNRSLAQADVDLMVAYKSALSKGNSAPTKESQRQWIKKRNSCSDVECMTSSYKDRLRELEISR</sequence>
<keyword evidence="4" id="KW-1185">Reference proteome</keyword>
<evidence type="ECO:0000313" key="4">
    <source>
        <dbReference type="Proteomes" id="UP000389128"/>
    </source>
</evidence>
<dbReference type="Gene3D" id="1.20.1270.180">
    <property type="match status" value="1"/>
</dbReference>
<dbReference type="AlphaFoldDB" id="A0A6C2C4H6"/>
<feature type="region of interest" description="Disordered" evidence="1">
    <location>
        <begin position="1"/>
        <end position="40"/>
    </location>
</feature>
<dbReference type="PANTHER" id="PTHR37549">
    <property type="entry name" value="LIPOPROTEIN LPRI"/>
    <property type="match status" value="1"/>
</dbReference>
<accession>A0A6C2C4H6</accession>
<dbReference type="Proteomes" id="UP000389128">
    <property type="component" value="Unassembled WGS sequence"/>
</dbReference>
<organism evidence="3 4">
    <name type="scientific">Zoogloea oleivorans</name>
    <dbReference type="NCBI Taxonomy" id="1552750"/>
    <lineage>
        <taxon>Bacteria</taxon>
        <taxon>Pseudomonadati</taxon>
        <taxon>Pseudomonadota</taxon>
        <taxon>Betaproteobacteria</taxon>
        <taxon>Rhodocyclales</taxon>
        <taxon>Zoogloeaceae</taxon>
        <taxon>Zoogloea</taxon>
    </lineage>
</organism>
<dbReference type="EMBL" id="SDKK01000086">
    <property type="protein sequence ID" value="TYC48493.1"/>
    <property type="molecule type" value="Genomic_DNA"/>
</dbReference>
<name>A0A6C2C4H6_9RHOO</name>
<dbReference type="PANTHER" id="PTHR37549:SF1">
    <property type="entry name" value="LIPOPROTEIN LPRI"/>
    <property type="match status" value="1"/>
</dbReference>
<comment type="caution">
    <text evidence="3">The sequence shown here is derived from an EMBL/GenBank/DDBJ whole genome shotgun (WGS) entry which is preliminary data.</text>
</comment>
<dbReference type="Pfam" id="PF07007">
    <property type="entry name" value="LprI"/>
    <property type="match status" value="1"/>
</dbReference>
<dbReference type="InterPro" id="IPR052755">
    <property type="entry name" value="Lysozyme_Inhibitor_LprI"/>
</dbReference>
<feature type="compositionally biased region" description="Pro residues" evidence="1">
    <location>
        <begin position="1"/>
        <end position="10"/>
    </location>
</feature>
<dbReference type="InterPro" id="IPR009739">
    <property type="entry name" value="LprI-like_N"/>
</dbReference>
<evidence type="ECO:0000256" key="1">
    <source>
        <dbReference type="SAM" id="MobiDB-lite"/>
    </source>
</evidence>
<proteinExistence type="predicted"/>
<dbReference type="GO" id="GO:0005576">
    <property type="term" value="C:extracellular region"/>
    <property type="evidence" value="ECO:0007669"/>
    <property type="project" value="TreeGrafter"/>
</dbReference>
<reference evidence="3 4" key="1">
    <citation type="submission" date="2019-01" db="EMBL/GenBank/DDBJ databases">
        <title>Zoogloea oleivorans genome sequencing and assembly.</title>
        <authorList>
            <person name="Tancsics A."/>
            <person name="Farkas M."/>
            <person name="Kriszt B."/>
            <person name="Maroti G."/>
            <person name="Horvath B."/>
        </authorList>
    </citation>
    <scope>NUCLEOTIDE SEQUENCE [LARGE SCALE GENOMIC DNA]</scope>
    <source>
        <strain evidence="3 4">Buc</strain>
    </source>
</reference>
<feature type="domain" description="Lysozyme inhibitor LprI-like N-terminal" evidence="2">
    <location>
        <begin position="45"/>
        <end position="116"/>
    </location>
</feature>
<evidence type="ECO:0000259" key="2">
    <source>
        <dbReference type="Pfam" id="PF07007"/>
    </source>
</evidence>
<evidence type="ECO:0000313" key="3">
    <source>
        <dbReference type="EMBL" id="TYC48493.1"/>
    </source>
</evidence>
<dbReference type="RefSeq" id="WP_148581847.1">
    <property type="nucleotide sequence ID" value="NZ_SDKK01000086.1"/>
</dbReference>
<gene>
    <name evidence="3" type="ORF">ETQ85_25820</name>
</gene>
<feature type="non-terminal residue" evidence="3">
    <location>
        <position position="1"/>
    </location>
</feature>